<dbReference type="Pfam" id="PF09388">
    <property type="entry name" value="SpoOE-like"/>
    <property type="match status" value="1"/>
</dbReference>
<dbReference type="InterPro" id="IPR037208">
    <property type="entry name" value="Spo0E-like_sf"/>
</dbReference>
<comment type="caution">
    <text evidence="1">The sequence shown here is derived from an EMBL/GenBank/DDBJ whole genome shotgun (WGS) entry which is preliminary data.</text>
</comment>
<dbReference type="InterPro" id="IPR036638">
    <property type="entry name" value="HLH_DNA-bd_sf"/>
</dbReference>
<dbReference type="EMBL" id="JBHUEM010000021">
    <property type="protein sequence ID" value="MFD1737585.1"/>
    <property type="molecule type" value="Genomic_DNA"/>
</dbReference>
<keyword evidence="2" id="KW-1185">Reference proteome</keyword>
<evidence type="ECO:0000313" key="1">
    <source>
        <dbReference type="EMBL" id="MFD1737585.1"/>
    </source>
</evidence>
<sequence length="58" mass="6824">MVNEKRQKESIEQFRQQLHDVASRSSFLSPEVIKASKMLDRALNEYEESKKKRTVNAN</sequence>
<reference evidence="2" key="1">
    <citation type="journal article" date="2019" name="Int. J. Syst. Evol. Microbiol.">
        <title>The Global Catalogue of Microorganisms (GCM) 10K type strain sequencing project: providing services to taxonomists for standard genome sequencing and annotation.</title>
        <authorList>
            <consortium name="The Broad Institute Genomics Platform"/>
            <consortium name="The Broad Institute Genome Sequencing Center for Infectious Disease"/>
            <person name="Wu L."/>
            <person name="Ma J."/>
        </authorList>
    </citation>
    <scope>NUCLEOTIDE SEQUENCE [LARGE SCALE GENOMIC DNA]</scope>
    <source>
        <strain evidence="2">CCUG 49339</strain>
    </source>
</reference>
<dbReference type="InterPro" id="IPR018540">
    <property type="entry name" value="Spo0E-like"/>
</dbReference>
<evidence type="ECO:0000313" key="2">
    <source>
        <dbReference type="Proteomes" id="UP001597214"/>
    </source>
</evidence>
<name>A0ABW4LQY4_9BACI</name>
<proteinExistence type="predicted"/>
<dbReference type="SUPFAM" id="SSF140500">
    <property type="entry name" value="BAS1536-like"/>
    <property type="match status" value="1"/>
</dbReference>
<dbReference type="Proteomes" id="UP001597214">
    <property type="component" value="Unassembled WGS sequence"/>
</dbReference>
<dbReference type="Gene3D" id="4.10.280.10">
    <property type="entry name" value="Helix-loop-helix DNA-binding domain"/>
    <property type="match status" value="1"/>
</dbReference>
<accession>A0ABW4LQY4</accession>
<gene>
    <name evidence="1" type="ORF">ACFSCX_13615</name>
</gene>
<organism evidence="1 2">
    <name type="scientific">Bacillus salitolerans</name>
    <dbReference type="NCBI Taxonomy" id="1437434"/>
    <lineage>
        <taxon>Bacteria</taxon>
        <taxon>Bacillati</taxon>
        <taxon>Bacillota</taxon>
        <taxon>Bacilli</taxon>
        <taxon>Bacillales</taxon>
        <taxon>Bacillaceae</taxon>
        <taxon>Bacillus</taxon>
    </lineage>
</organism>
<protein>
    <submittedName>
        <fullName evidence="1">Spo0E family sporulation regulatory protein-aspartic acid phosphatase</fullName>
    </submittedName>
</protein>
<dbReference type="RefSeq" id="WP_377928805.1">
    <property type="nucleotide sequence ID" value="NZ_JBHUEM010000021.1"/>
</dbReference>